<evidence type="ECO:0000256" key="1">
    <source>
        <dbReference type="ARBA" id="ARBA00023015"/>
    </source>
</evidence>
<dbReference type="InterPro" id="IPR000835">
    <property type="entry name" value="HTH_MarR-typ"/>
</dbReference>
<accession>A0A5C6BLX6</accession>
<evidence type="ECO:0000259" key="4">
    <source>
        <dbReference type="PROSITE" id="PS50995"/>
    </source>
</evidence>
<dbReference type="PANTHER" id="PTHR33164:SF43">
    <property type="entry name" value="HTH-TYPE TRANSCRIPTIONAL REPRESSOR YETL"/>
    <property type="match status" value="1"/>
</dbReference>
<dbReference type="RefSeq" id="WP_197532198.1">
    <property type="nucleotide sequence ID" value="NZ_SJPP01000001.1"/>
</dbReference>
<protein>
    <submittedName>
        <fullName evidence="5">Transcriptional regulator SlyA</fullName>
    </submittedName>
</protein>
<gene>
    <name evidence="5" type="primary">slyA_1</name>
    <name evidence="5" type="ORF">CA54_09370</name>
</gene>
<dbReference type="Pfam" id="PF01047">
    <property type="entry name" value="MarR"/>
    <property type="match status" value="1"/>
</dbReference>
<evidence type="ECO:0000256" key="2">
    <source>
        <dbReference type="ARBA" id="ARBA00023125"/>
    </source>
</evidence>
<evidence type="ECO:0000256" key="3">
    <source>
        <dbReference type="ARBA" id="ARBA00023163"/>
    </source>
</evidence>
<dbReference type="PROSITE" id="PS50995">
    <property type="entry name" value="HTH_MARR_2"/>
    <property type="match status" value="1"/>
</dbReference>
<keyword evidence="1" id="KW-0805">Transcription regulation</keyword>
<dbReference type="GO" id="GO:0003700">
    <property type="term" value="F:DNA-binding transcription factor activity"/>
    <property type="evidence" value="ECO:0007669"/>
    <property type="project" value="InterPro"/>
</dbReference>
<dbReference type="SUPFAM" id="SSF46785">
    <property type="entry name" value="Winged helix' DNA-binding domain"/>
    <property type="match status" value="1"/>
</dbReference>
<evidence type="ECO:0000313" key="5">
    <source>
        <dbReference type="EMBL" id="TWU12119.1"/>
    </source>
</evidence>
<dbReference type="Gene3D" id="1.10.10.10">
    <property type="entry name" value="Winged helix-like DNA-binding domain superfamily/Winged helix DNA-binding domain"/>
    <property type="match status" value="1"/>
</dbReference>
<dbReference type="PROSITE" id="PS01117">
    <property type="entry name" value="HTH_MARR_1"/>
    <property type="match status" value="1"/>
</dbReference>
<feature type="domain" description="HTH marR-type" evidence="4">
    <location>
        <begin position="7"/>
        <end position="142"/>
    </location>
</feature>
<dbReference type="SMART" id="SM00347">
    <property type="entry name" value="HTH_MARR"/>
    <property type="match status" value="1"/>
</dbReference>
<dbReference type="InterPro" id="IPR036388">
    <property type="entry name" value="WH-like_DNA-bd_sf"/>
</dbReference>
<sequence>MLKFDPTESTGFLVGRVSHALKLRVQEFLDAAEIPLSAEEISILTVLAHLKEPEQMKPLAEKLGRDATTVSRQIAGLEQAGLVQRSPCADDGRSTVVAVTKAGSKLVERTIPLTLALRKQAMQGISQADAKTLVNALALMLKNLKDEA</sequence>
<keyword evidence="6" id="KW-1185">Reference proteome</keyword>
<dbReference type="InterPro" id="IPR039422">
    <property type="entry name" value="MarR/SlyA-like"/>
</dbReference>
<dbReference type="PANTHER" id="PTHR33164">
    <property type="entry name" value="TRANSCRIPTIONAL REGULATOR, MARR FAMILY"/>
    <property type="match status" value="1"/>
</dbReference>
<keyword evidence="3" id="KW-0804">Transcription</keyword>
<reference evidence="5 6" key="1">
    <citation type="submission" date="2019-02" db="EMBL/GenBank/DDBJ databases">
        <title>Deep-cultivation of Planctomycetes and their phenomic and genomic characterization uncovers novel biology.</title>
        <authorList>
            <person name="Wiegand S."/>
            <person name="Jogler M."/>
            <person name="Boedeker C."/>
            <person name="Pinto D."/>
            <person name="Vollmers J."/>
            <person name="Rivas-Marin E."/>
            <person name="Kohn T."/>
            <person name="Peeters S.H."/>
            <person name="Heuer A."/>
            <person name="Rast P."/>
            <person name="Oberbeckmann S."/>
            <person name="Bunk B."/>
            <person name="Jeske O."/>
            <person name="Meyerdierks A."/>
            <person name="Storesund J.E."/>
            <person name="Kallscheuer N."/>
            <person name="Luecker S."/>
            <person name="Lage O.M."/>
            <person name="Pohl T."/>
            <person name="Merkel B.J."/>
            <person name="Hornburger P."/>
            <person name="Mueller R.-W."/>
            <person name="Bruemmer F."/>
            <person name="Labrenz M."/>
            <person name="Spormann A.M."/>
            <person name="Op Den Camp H."/>
            <person name="Overmann J."/>
            <person name="Amann R."/>
            <person name="Jetten M.S.M."/>
            <person name="Mascher T."/>
            <person name="Medema M.H."/>
            <person name="Devos D.P."/>
            <person name="Kaster A.-K."/>
            <person name="Ovreas L."/>
            <person name="Rohde M."/>
            <person name="Galperin M.Y."/>
            <person name="Jogler C."/>
        </authorList>
    </citation>
    <scope>NUCLEOTIDE SEQUENCE [LARGE SCALE GENOMIC DNA]</scope>
    <source>
        <strain evidence="5 6">CA54</strain>
    </source>
</reference>
<dbReference type="Proteomes" id="UP000320735">
    <property type="component" value="Unassembled WGS sequence"/>
</dbReference>
<dbReference type="InterPro" id="IPR036390">
    <property type="entry name" value="WH_DNA-bd_sf"/>
</dbReference>
<name>A0A5C6BLX6_9PLAN</name>
<dbReference type="EMBL" id="SJPP01000001">
    <property type="protein sequence ID" value="TWU12119.1"/>
    <property type="molecule type" value="Genomic_DNA"/>
</dbReference>
<dbReference type="GO" id="GO:0003677">
    <property type="term" value="F:DNA binding"/>
    <property type="evidence" value="ECO:0007669"/>
    <property type="project" value="UniProtKB-KW"/>
</dbReference>
<evidence type="ECO:0000313" key="6">
    <source>
        <dbReference type="Proteomes" id="UP000320735"/>
    </source>
</evidence>
<proteinExistence type="predicted"/>
<keyword evidence="2" id="KW-0238">DNA-binding</keyword>
<organism evidence="5 6">
    <name type="scientific">Symmachiella macrocystis</name>
    <dbReference type="NCBI Taxonomy" id="2527985"/>
    <lineage>
        <taxon>Bacteria</taxon>
        <taxon>Pseudomonadati</taxon>
        <taxon>Planctomycetota</taxon>
        <taxon>Planctomycetia</taxon>
        <taxon>Planctomycetales</taxon>
        <taxon>Planctomycetaceae</taxon>
        <taxon>Symmachiella</taxon>
    </lineage>
</organism>
<dbReference type="AlphaFoldDB" id="A0A5C6BLX6"/>
<dbReference type="InterPro" id="IPR023187">
    <property type="entry name" value="Tscrpt_reg_MarR-type_CS"/>
</dbReference>
<comment type="caution">
    <text evidence="5">The sequence shown here is derived from an EMBL/GenBank/DDBJ whole genome shotgun (WGS) entry which is preliminary data.</text>
</comment>
<dbReference type="GO" id="GO:0006950">
    <property type="term" value="P:response to stress"/>
    <property type="evidence" value="ECO:0007669"/>
    <property type="project" value="TreeGrafter"/>
</dbReference>